<dbReference type="Gene3D" id="1.10.357.10">
    <property type="entry name" value="Tetracycline Repressor, domain 2"/>
    <property type="match status" value="1"/>
</dbReference>
<gene>
    <name evidence="6" type="ORF">JCM19240_5222</name>
</gene>
<keyword evidence="1" id="KW-0805">Transcription regulation</keyword>
<dbReference type="EMBL" id="BBMT01000001">
    <property type="protein sequence ID" value="GAL31791.1"/>
    <property type="molecule type" value="Genomic_DNA"/>
</dbReference>
<accession>A0A090SVR4</accession>
<sequence>MLVVGVEMSKIEQNREKKRLAILQAAKSIFLSEGYTAASMDNIASQANLTKQTLYRYFPSKVELFQSTLRQIGESYNESYLSYLALSDSREALIEFAKQFMRFHLSPEHIATQRLLIAEASQAPEVVESFMSIGPNDIQNSLRAFFTERLHIEQPESKIELWLGMLLAPRSGALLGLTEFTDTQIEQHAIESTDLLLFGINDEGKL</sequence>
<evidence type="ECO:0000256" key="3">
    <source>
        <dbReference type="ARBA" id="ARBA00023163"/>
    </source>
</evidence>
<evidence type="ECO:0000256" key="1">
    <source>
        <dbReference type="ARBA" id="ARBA00023015"/>
    </source>
</evidence>
<feature type="DNA-binding region" description="H-T-H motif" evidence="4">
    <location>
        <begin position="39"/>
        <end position="58"/>
    </location>
</feature>
<comment type="caution">
    <text evidence="6">The sequence shown here is derived from an EMBL/GenBank/DDBJ whole genome shotgun (WGS) entry which is preliminary data.</text>
</comment>
<keyword evidence="7" id="KW-1185">Reference proteome</keyword>
<dbReference type="Gene3D" id="1.10.10.60">
    <property type="entry name" value="Homeodomain-like"/>
    <property type="match status" value="1"/>
</dbReference>
<dbReference type="InterPro" id="IPR001647">
    <property type="entry name" value="HTH_TetR"/>
</dbReference>
<dbReference type="InterPro" id="IPR039536">
    <property type="entry name" value="TetR_C_Proteobacteria"/>
</dbReference>
<protein>
    <submittedName>
        <fullName evidence="6">Transcriptional regulator TetR family</fullName>
    </submittedName>
</protein>
<feature type="domain" description="HTH tetR-type" evidence="5">
    <location>
        <begin position="16"/>
        <end position="76"/>
    </location>
</feature>
<dbReference type="FunFam" id="1.10.10.60:FF:000141">
    <property type="entry name" value="TetR family transcriptional regulator"/>
    <property type="match status" value="1"/>
</dbReference>
<dbReference type="Pfam" id="PF00440">
    <property type="entry name" value="TetR_N"/>
    <property type="match status" value="1"/>
</dbReference>
<dbReference type="PANTHER" id="PTHR30055">
    <property type="entry name" value="HTH-TYPE TRANSCRIPTIONAL REGULATOR RUTR"/>
    <property type="match status" value="1"/>
</dbReference>
<keyword evidence="2 4" id="KW-0238">DNA-binding</keyword>
<dbReference type="Pfam" id="PF14246">
    <property type="entry name" value="TetR_C_7"/>
    <property type="match status" value="1"/>
</dbReference>
<proteinExistence type="predicted"/>
<dbReference type="InterPro" id="IPR009057">
    <property type="entry name" value="Homeodomain-like_sf"/>
</dbReference>
<evidence type="ECO:0000313" key="6">
    <source>
        <dbReference type="EMBL" id="GAL31791.1"/>
    </source>
</evidence>
<dbReference type="GO" id="GO:0000976">
    <property type="term" value="F:transcription cis-regulatory region binding"/>
    <property type="evidence" value="ECO:0007669"/>
    <property type="project" value="TreeGrafter"/>
</dbReference>
<dbReference type="PANTHER" id="PTHR30055:SF146">
    <property type="entry name" value="HTH-TYPE TRANSCRIPTIONAL DUAL REGULATOR CECR"/>
    <property type="match status" value="1"/>
</dbReference>
<organism evidence="6 7">
    <name type="scientific">Vibrio maritimus</name>
    <dbReference type="NCBI Taxonomy" id="990268"/>
    <lineage>
        <taxon>Bacteria</taxon>
        <taxon>Pseudomonadati</taxon>
        <taxon>Pseudomonadota</taxon>
        <taxon>Gammaproteobacteria</taxon>
        <taxon>Vibrionales</taxon>
        <taxon>Vibrionaceae</taxon>
        <taxon>Vibrio</taxon>
    </lineage>
</organism>
<evidence type="ECO:0000259" key="5">
    <source>
        <dbReference type="PROSITE" id="PS50977"/>
    </source>
</evidence>
<keyword evidence="3" id="KW-0804">Transcription</keyword>
<dbReference type="GO" id="GO:0003700">
    <property type="term" value="F:DNA-binding transcription factor activity"/>
    <property type="evidence" value="ECO:0007669"/>
    <property type="project" value="TreeGrafter"/>
</dbReference>
<evidence type="ECO:0000256" key="2">
    <source>
        <dbReference type="ARBA" id="ARBA00023125"/>
    </source>
</evidence>
<evidence type="ECO:0000256" key="4">
    <source>
        <dbReference type="PROSITE-ProRule" id="PRU00335"/>
    </source>
</evidence>
<name>A0A090SVR4_9VIBR</name>
<reference evidence="6 7" key="2">
    <citation type="submission" date="2014-09" db="EMBL/GenBank/DDBJ databases">
        <authorList>
            <consortium name="NBRP consortium"/>
            <person name="Sawabe T."/>
            <person name="Meirelles P."/>
            <person name="Nakanishi M."/>
            <person name="Sayaka M."/>
            <person name="Hattori M."/>
            <person name="Ohkuma M."/>
        </authorList>
    </citation>
    <scope>NUCLEOTIDE SEQUENCE [LARGE SCALE GENOMIC DNA]</scope>
    <source>
        <strain evidence="6 7">JCM 19240</strain>
    </source>
</reference>
<dbReference type="SUPFAM" id="SSF46689">
    <property type="entry name" value="Homeodomain-like"/>
    <property type="match status" value="1"/>
</dbReference>
<dbReference type="InterPro" id="IPR050109">
    <property type="entry name" value="HTH-type_TetR-like_transc_reg"/>
</dbReference>
<dbReference type="PROSITE" id="PS50977">
    <property type="entry name" value="HTH_TETR_2"/>
    <property type="match status" value="1"/>
</dbReference>
<dbReference type="PRINTS" id="PR00455">
    <property type="entry name" value="HTHTETR"/>
</dbReference>
<dbReference type="AlphaFoldDB" id="A0A090SVR4"/>
<evidence type="ECO:0000313" key="7">
    <source>
        <dbReference type="Proteomes" id="UP000029224"/>
    </source>
</evidence>
<reference evidence="6 7" key="1">
    <citation type="submission" date="2014-09" db="EMBL/GenBank/DDBJ databases">
        <title>Vibrio maritimus JCM 19240. (C210) whole genome shotgun sequence.</title>
        <authorList>
            <person name="Sawabe T."/>
            <person name="Meirelles P."/>
            <person name="Nakanishi M."/>
            <person name="Sayaka M."/>
            <person name="Hattori M."/>
            <person name="Ohkuma M."/>
        </authorList>
    </citation>
    <scope>NUCLEOTIDE SEQUENCE [LARGE SCALE GENOMIC DNA]</scope>
    <source>
        <strain evidence="6 7">JCM 19240</strain>
    </source>
</reference>
<dbReference type="Proteomes" id="UP000029224">
    <property type="component" value="Unassembled WGS sequence"/>
</dbReference>